<dbReference type="PIRSF" id="PIRSF038958">
    <property type="entry name" value="PG_synth_SpoVB"/>
    <property type="match status" value="1"/>
</dbReference>
<evidence type="ECO:0000256" key="1">
    <source>
        <dbReference type="ARBA" id="ARBA00004651"/>
    </source>
</evidence>
<feature type="transmembrane region" description="Helical" evidence="6">
    <location>
        <begin position="478"/>
        <end position="498"/>
    </location>
</feature>
<feature type="transmembrane region" description="Helical" evidence="6">
    <location>
        <begin position="39"/>
        <end position="62"/>
    </location>
</feature>
<evidence type="ECO:0000256" key="6">
    <source>
        <dbReference type="SAM" id="Phobius"/>
    </source>
</evidence>
<dbReference type="EMBL" id="PVNS01000007">
    <property type="protein sequence ID" value="PRO65685.1"/>
    <property type="molecule type" value="Genomic_DNA"/>
</dbReference>
<feature type="transmembrane region" description="Helical" evidence="6">
    <location>
        <begin position="159"/>
        <end position="178"/>
    </location>
</feature>
<dbReference type="RefSeq" id="WP_105959154.1">
    <property type="nucleotide sequence ID" value="NZ_PVNS01000007.1"/>
</dbReference>
<reference evidence="7 8" key="1">
    <citation type="submission" date="2018-03" db="EMBL/GenBank/DDBJ databases">
        <title>Bacillus urumqiensis sp. nov., a moderately haloalkaliphilic bacterium isolated from a salt lake.</title>
        <authorList>
            <person name="Zhao B."/>
            <person name="Liao Z."/>
        </authorList>
    </citation>
    <scope>NUCLEOTIDE SEQUENCE [LARGE SCALE GENOMIC DNA]</scope>
    <source>
        <strain evidence="7 8">BZ-SZ-XJ18</strain>
    </source>
</reference>
<dbReference type="PANTHER" id="PTHR30250:SF29">
    <property type="entry name" value="POLYSACCHARIDE BIOSYNTHESIS PROTEIN C-TERMINAL DOMAIN-CONTAINING PROTEIN"/>
    <property type="match status" value="1"/>
</dbReference>
<dbReference type="OrthoDB" id="9775950at2"/>
<comment type="subcellular location">
    <subcellularLocation>
        <location evidence="1">Cell membrane</location>
        <topology evidence="1">Multi-pass membrane protein</topology>
    </subcellularLocation>
</comment>
<organism evidence="7 8">
    <name type="scientific">Alkalicoccus urumqiensis</name>
    <name type="common">Bacillus urumqiensis</name>
    <dbReference type="NCBI Taxonomy" id="1548213"/>
    <lineage>
        <taxon>Bacteria</taxon>
        <taxon>Bacillati</taxon>
        <taxon>Bacillota</taxon>
        <taxon>Bacilli</taxon>
        <taxon>Bacillales</taxon>
        <taxon>Bacillaceae</taxon>
        <taxon>Alkalicoccus</taxon>
    </lineage>
</organism>
<feature type="transmembrane region" description="Helical" evidence="6">
    <location>
        <begin position="359"/>
        <end position="377"/>
    </location>
</feature>
<accession>A0A2P6MHB3</accession>
<keyword evidence="8" id="KW-1185">Reference proteome</keyword>
<proteinExistence type="predicted"/>
<keyword evidence="4 6" id="KW-1133">Transmembrane helix</keyword>
<dbReference type="GO" id="GO:0005886">
    <property type="term" value="C:plasma membrane"/>
    <property type="evidence" value="ECO:0007669"/>
    <property type="project" value="UniProtKB-SubCell"/>
</dbReference>
<feature type="transmembrane region" description="Helical" evidence="6">
    <location>
        <begin position="282"/>
        <end position="306"/>
    </location>
</feature>
<evidence type="ECO:0000256" key="5">
    <source>
        <dbReference type="ARBA" id="ARBA00023136"/>
    </source>
</evidence>
<feature type="transmembrane region" description="Helical" evidence="6">
    <location>
        <begin position="83"/>
        <end position="105"/>
    </location>
</feature>
<feature type="transmembrane region" description="Helical" evidence="6">
    <location>
        <begin position="384"/>
        <end position="402"/>
    </location>
</feature>
<keyword evidence="3 6" id="KW-0812">Transmembrane</keyword>
<dbReference type="CDD" id="cd13124">
    <property type="entry name" value="MATE_SpoVB_like"/>
    <property type="match status" value="1"/>
</dbReference>
<feature type="transmembrane region" description="Helical" evidence="6">
    <location>
        <begin position="184"/>
        <end position="206"/>
    </location>
</feature>
<dbReference type="Pfam" id="PF01943">
    <property type="entry name" value="Polysacc_synt"/>
    <property type="match status" value="1"/>
</dbReference>
<sequence length="523" mass="55893">MSSNFMKGALIITAASLLSKLLGSLFRIPLQNIAGDDVFGIFSIVYPVYMAVLILSVAGIPLAISKLIAEARAAGDDTGIRHIFVTASILAASIGTGMFLLLAAVSVPLSVQLGGAFTLPALLVVSATLLVAPYMAVYRGFFQGYDDMRPTALSQVLEQFVRVFFILLFAFILTVQGYGAPAVAGGVMTGSILGALASLVYLRRFYQKSPVRPKKAERYTGKDFRKWSKTILAVALPICVGALALAIVNFIDSMSVPQQLRAIGVPDLEVAAQYGYYGRGIALVQIAVVFAQALILPLIPLITAAMAEGKAERTALITEQALKFMHVTSWPAAVGLFVLTVPLNYALFGDTMASDVLAVVHLSAAATAFAILTTGILQGMNRQLYSAGIVAAVSVVKVGLNIVLIQYFGLIGVAWSTLAAYVLLTVWNVWLMKKTAAFKLWGNREGRIMLAAVLMGALVYAPSFWIDAASLSRPMALLYVLVLMGAGGVVYGVLLLVFRAMKEEELRRIPVIGGRLARLTRTS</sequence>
<dbReference type="InterPro" id="IPR050833">
    <property type="entry name" value="Poly_Biosynth_Transport"/>
</dbReference>
<feature type="transmembrane region" description="Helical" evidence="6">
    <location>
        <begin position="117"/>
        <end position="138"/>
    </location>
</feature>
<dbReference type="AlphaFoldDB" id="A0A2P6MHB3"/>
<dbReference type="InterPro" id="IPR024923">
    <property type="entry name" value="PG_synth_SpoVB"/>
</dbReference>
<name>A0A2P6MHB3_ALKUR</name>
<evidence type="ECO:0000313" key="7">
    <source>
        <dbReference type="EMBL" id="PRO65685.1"/>
    </source>
</evidence>
<evidence type="ECO:0000256" key="2">
    <source>
        <dbReference type="ARBA" id="ARBA00022475"/>
    </source>
</evidence>
<feature type="transmembrane region" description="Helical" evidence="6">
    <location>
        <begin position="227"/>
        <end position="251"/>
    </location>
</feature>
<evidence type="ECO:0000256" key="3">
    <source>
        <dbReference type="ARBA" id="ARBA00022692"/>
    </source>
</evidence>
<dbReference type="Proteomes" id="UP000243650">
    <property type="component" value="Unassembled WGS sequence"/>
</dbReference>
<feature type="transmembrane region" description="Helical" evidence="6">
    <location>
        <begin position="408"/>
        <end position="427"/>
    </location>
</feature>
<keyword evidence="2" id="KW-1003">Cell membrane</keyword>
<evidence type="ECO:0000256" key="4">
    <source>
        <dbReference type="ARBA" id="ARBA00022989"/>
    </source>
</evidence>
<comment type="caution">
    <text evidence="7">The sequence shown here is derived from an EMBL/GenBank/DDBJ whole genome shotgun (WGS) entry which is preliminary data.</text>
</comment>
<feature type="transmembrane region" description="Helical" evidence="6">
    <location>
        <begin position="327"/>
        <end position="347"/>
    </location>
</feature>
<dbReference type="PANTHER" id="PTHR30250">
    <property type="entry name" value="PST FAMILY PREDICTED COLANIC ACID TRANSPORTER"/>
    <property type="match status" value="1"/>
</dbReference>
<protein>
    <submittedName>
        <fullName evidence="7">Polysaccharide biosynthesis/transport protein</fullName>
    </submittedName>
</protein>
<feature type="transmembrane region" description="Helical" evidence="6">
    <location>
        <begin position="448"/>
        <end position="466"/>
    </location>
</feature>
<keyword evidence="5 6" id="KW-0472">Membrane</keyword>
<dbReference type="InterPro" id="IPR002797">
    <property type="entry name" value="Polysacc_synth"/>
</dbReference>
<evidence type="ECO:0000313" key="8">
    <source>
        <dbReference type="Proteomes" id="UP000243650"/>
    </source>
</evidence>
<gene>
    <name evidence="7" type="ORF">C6I21_09185</name>
</gene>